<name>A0ABS4PP43_9PSEU</name>
<evidence type="ECO:0000256" key="1">
    <source>
        <dbReference type="SAM" id="Phobius"/>
    </source>
</evidence>
<dbReference type="Proteomes" id="UP000741013">
    <property type="component" value="Unassembled WGS sequence"/>
</dbReference>
<evidence type="ECO:0000313" key="2">
    <source>
        <dbReference type="EMBL" id="MBP2180609.1"/>
    </source>
</evidence>
<evidence type="ECO:0000313" key="3">
    <source>
        <dbReference type="Proteomes" id="UP000741013"/>
    </source>
</evidence>
<keyword evidence="1" id="KW-0472">Membrane</keyword>
<evidence type="ECO:0008006" key="4">
    <source>
        <dbReference type="Google" id="ProtNLM"/>
    </source>
</evidence>
<feature type="transmembrane region" description="Helical" evidence="1">
    <location>
        <begin position="66"/>
        <end position="89"/>
    </location>
</feature>
<keyword evidence="1" id="KW-0812">Transmembrane</keyword>
<reference evidence="2 3" key="1">
    <citation type="submission" date="2021-03" db="EMBL/GenBank/DDBJ databases">
        <title>Sequencing the genomes of 1000 actinobacteria strains.</title>
        <authorList>
            <person name="Klenk H.-P."/>
        </authorList>
    </citation>
    <scope>NUCLEOTIDE SEQUENCE [LARGE SCALE GENOMIC DNA]</scope>
    <source>
        <strain evidence="2 3">DSM 45510</strain>
    </source>
</reference>
<accession>A0ABS4PP43</accession>
<protein>
    <recommendedName>
        <fullName evidence="4">CU044_5270 family protein</fullName>
    </recommendedName>
</protein>
<dbReference type="EMBL" id="JAGGMS010000001">
    <property type="protein sequence ID" value="MBP2180609.1"/>
    <property type="molecule type" value="Genomic_DNA"/>
</dbReference>
<proteinExistence type="predicted"/>
<keyword evidence="3" id="KW-1185">Reference proteome</keyword>
<organism evidence="2 3">
    <name type="scientific">Amycolatopsis magusensis</name>
    <dbReference type="NCBI Taxonomy" id="882444"/>
    <lineage>
        <taxon>Bacteria</taxon>
        <taxon>Bacillati</taxon>
        <taxon>Actinomycetota</taxon>
        <taxon>Actinomycetes</taxon>
        <taxon>Pseudonocardiales</taxon>
        <taxon>Pseudonocardiaceae</taxon>
        <taxon>Amycolatopsis</taxon>
    </lineage>
</organism>
<dbReference type="InterPro" id="IPR047789">
    <property type="entry name" value="CU044_5270-like"/>
</dbReference>
<keyword evidence="1" id="KW-1133">Transmembrane helix</keyword>
<gene>
    <name evidence="2" type="ORF">JOM49_002135</name>
</gene>
<sequence length="354" mass="38327">MADWNADRNVRQVWSEDDLDRALAALNAEVPAGESALAKARAELMGEAGVVPAPEPRPHRRRDGRWWRWAAAFGTVAAVVAGVLVLPALPFGDETGVPSAAAEVLNRSADRIGTADDPVPPGQYRYVEKRSWLMTFTERGSYLGERVTQLWVPAAWSEEWVQRDYGTAKRKWIEGGAADLPEPERLDGQGAMQEVRARCGDFFVAPADQCRVPGSWGQVTPEFLASLPSDPVQLYQRLRADTAGKSPHPDLDVLTQAADALGDGLLPAPVRANLFRALAMVPSLQISDRNITVDGRIGIGLGVDRDGFKEELVIDQETGQLIGVRTTDTRNGSVRNYTSVVTGAASGIGVVPVR</sequence>
<dbReference type="RefSeq" id="WP_209664140.1">
    <property type="nucleotide sequence ID" value="NZ_JAGGMS010000001.1"/>
</dbReference>
<dbReference type="NCBIfam" id="NF038083">
    <property type="entry name" value="CU044_5270_fam"/>
    <property type="match status" value="1"/>
</dbReference>
<comment type="caution">
    <text evidence="2">The sequence shown here is derived from an EMBL/GenBank/DDBJ whole genome shotgun (WGS) entry which is preliminary data.</text>
</comment>